<protein>
    <submittedName>
        <fullName evidence="1">GL19945</fullName>
    </submittedName>
</protein>
<dbReference type="AlphaFoldDB" id="B4GYL1"/>
<name>B4GYL1_DROPE</name>
<evidence type="ECO:0000313" key="1">
    <source>
        <dbReference type="EMBL" id="EDW27867.1"/>
    </source>
</evidence>
<organism evidence="2">
    <name type="scientific">Drosophila persimilis</name>
    <name type="common">Fruit fly</name>
    <dbReference type="NCBI Taxonomy" id="7234"/>
    <lineage>
        <taxon>Eukaryota</taxon>
        <taxon>Metazoa</taxon>
        <taxon>Ecdysozoa</taxon>
        <taxon>Arthropoda</taxon>
        <taxon>Hexapoda</taxon>
        <taxon>Insecta</taxon>
        <taxon>Pterygota</taxon>
        <taxon>Neoptera</taxon>
        <taxon>Endopterygota</taxon>
        <taxon>Diptera</taxon>
        <taxon>Brachycera</taxon>
        <taxon>Muscomorpha</taxon>
        <taxon>Ephydroidea</taxon>
        <taxon>Drosophilidae</taxon>
        <taxon>Drosophila</taxon>
        <taxon>Sophophora</taxon>
    </lineage>
</organism>
<dbReference type="OMA" id="SLWRCDQ"/>
<dbReference type="EMBL" id="CH479197">
    <property type="protein sequence ID" value="EDW27867.1"/>
    <property type="molecule type" value="Genomic_DNA"/>
</dbReference>
<reference evidence="1 2" key="1">
    <citation type="journal article" date="2007" name="Nature">
        <title>Evolution of genes and genomes on the Drosophila phylogeny.</title>
        <authorList>
            <consortium name="Drosophila 12 Genomes Consortium"/>
            <person name="Clark A.G."/>
            <person name="Eisen M.B."/>
            <person name="Smith D.R."/>
            <person name="Bergman C.M."/>
            <person name="Oliver B."/>
            <person name="Markow T.A."/>
            <person name="Kaufman T.C."/>
            <person name="Kellis M."/>
            <person name="Gelbart W."/>
            <person name="Iyer V.N."/>
            <person name="Pollard D.A."/>
            <person name="Sackton T.B."/>
            <person name="Larracuente A.M."/>
            <person name="Singh N.D."/>
            <person name="Abad J.P."/>
            <person name="Abt D.N."/>
            <person name="Adryan B."/>
            <person name="Aguade M."/>
            <person name="Akashi H."/>
            <person name="Anderson W.W."/>
            <person name="Aquadro C.F."/>
            <person name="Ardell D.H."/>
            <person name="Arguello R."/>
            <person name="Artieri C.G."/>
            <person name="Barbash D.A."/>
            <person name="Barker D."/>
            <person name="Barsanti P."/>
            <person name="Batterham P."/>
            <person name="Batzoglou S."/>
            <person name="Begun D."/>
            <person name="Bhutkar A."/>
            <person name="Blanco E."/>
            <person name="Bosak S.A."/>
            <person name="Bradley R.K."/>
            <person name="Brand A.D."/>
            <person name="Brent M.R."/>
            <person name="Brooks A.N."/>
            <person name="Brown R.H."/>
            <person name="Butlin R.K."/>
            <person name="Caggese C."/>
            <person name="Calvi B.R."/>
            <person name="Bernardo de Carvalho A."/>
            <person name="Caspi A."/>
            <person name="Castrezana S."/>
            <person name="Celniker S.E."/>
            <person name="Chang J.L."/>
            <person name="Chapple C."/>
            <person name="Chatterji S."/>
            <person name="Chinwalla A."/>
            <person name="Civetta A."/>
            <person name="Clifton S.W."/>
            <person name="Comeron J.M."/>
            <person name="Costello J.C."/>
            <person name="Coyne J.A."/>
            <person name="Daub J."/>
            <person name="David R.G."/>
            <person name="Delcher A.L."/>
            <person name="Delehaunty K."/>
            <person name="Do C.B."/>
            <person name="Ebling H."/>
            <person name="Edwards K."/>
            <person name="Eickbush T."/>
            <person name="Evans J.D."/>
            <person name="Filipski A."/>
            <person name="Findeiss S."/>
            <person name="Freyhult E."/>
            <person name="Fulton L."/>
            <person name="Fulton R."/>
            <person name="Garcia A.C."/>
            <person name="Gardiner A."/>
            <person name="Garfield D.A."/>
            <person name="Garvin B.E."/>
            <person name="Gibson G."/>
            <person name="Gilbert D."/>
            <person name="Gnerre S."/>
            <person name="Godfrey J."/>
            <person name="Good R."/>
            <person name="Gotea V."/>
            <person name="Gravely B."/>
            <person name="Greenberg A.J."/>
            <person name="Griffiths-Jones S."/>
            <person name="Gross S."/>
            <person name="Guigo R."/>
            <person name="Gustafson E.A."/>
            <person name="Haerty W."/>
            <person name="Hahn M.W."/>
            <person name="Halligan D.L."/>
            <person name="Halpern A.L."/>
            <person name="Halter G.M."/>
            <person name="Han M.V."/>
            <person name="Heger A."/>
            <person name="Hillier L."/>
            <person name="Hinrichs A.S."/>
            <person name="Holmes I."/>
            <person name="Hoskins R.A."/>
            <person name="Hubisz M.J."/>
            <person name="Hultmark D."/>
            <person name="Huntley M.A."/>
            <person name="Jaffe D.B."/>
            <person name="Jagadeeshan S."/>
            <person name="Jeck W.R."/>
            <person name="Johnson J."/>
            <person name="Jones C.D."/>
            <person name="Jordan W.C."/>
            <person name="Karpen G.H."/>
            <person name="Kataoka E."/>
            <person name="Keightley P.D."/>
            <person name="Kheradpour P."/>
            <person name="Kirkness E.F."/>
            <person name="Koerich L.B."/>
            <person name="Kristiansen K."/>
            <person name="Kudrna D."/>
            <person name="Kulathinal R.J."/>
            <person name="Kumar S."/>
            <person name="Kwok R."/>
            <person name="Lander E."/>
            <person name="Langley C.H."/>
            <person name="Lapoint R."/>
            <person name="Lazzaro B.P."/>
            <person name="Lee S.J."/>
            <person name="Levesque L."/>
            <person name="Li R."/>
            <person name="Lin C.F."/>
            <person name="Lin M.F."/>
            <person name="Lindblad-Toh K."/>
            <person name="Llopart A."/>
            <person name="Long M."/>
            <person name="Low L."/>
            <person name="Lozovsky E."/>
            <person name="Lu J."/>
            <person name="Luo M."/>
            <person name="Machado C.A."/>
            <person name="Makalowski W."/>
            <person name="Marzo M."/>
            <person name="Matsuda M."/>
            <person name="Matzkin L."/>
            <person name="McAllister B."/>
            <person name="McBride C.S."/>
            <person name="McKernan B."/>
            <person name="McKernan K."/>
            <person name="Mendez-Lago M."/>
            <person name="Minx P."/>
            <person name="Mollenhauer M.U."/>
            <person name="Montooth K."/>
            <person name="Mount S.M."/>
            <person name="Mu X."/>
            <person name="Myers E."/>
            <person name="Negre B."/>
            <person name="Newfeld S."/>
            <person name="Nielsen R."/>
            <person name="Noor M.A."/>
            <person name="O'Grady P."/>
            <person name="Pachter L."/>
            <person name="Papaceit M."/>
            <person name="Parisi M.J."/>
            <person name="Parisi M."/>
            <person name="Parts L."/>
            <person name="Pedersen J.S."/>
            <person name="Pesole G."/>
            <person name="Phillippy A.M."/>
            <person name="Ponting C.P."/>
            <person name="Pop M."/>
            <person name="Porcelli D."/>
            <person name="Powell J.R."/>
            <person name="Prohaska S."/>
            <person name="Pruitt K."/>
            <person name="Puig M."/>
            <person name="Quesneville H."/>
            <person name="Ram K.R."/>
            <person name="Rand D."/>
            <person name="Rasmussen M.D."/>
            <person name="Reed L.K."/>
            <person name="Reenan R."/>
            <person name="Reily A."/>
            <person name="Remington K.A."/>
            <person name="Rieger T.T."/>
            <person name="Ritchie M.G."/>
            <person name="Robin C."/>
            <person name="Rogers Y.H."/>
            <person name="Rohde C."/>
            <person name="Rozas J."/>
            <person name="Rubenfield M.J."/>
            <person name="Ruiz A."/>
            <person name="Russo S."/>
            <person name="Salzberg S.L."/>
            <person name="Sanchez-Gracia A."/>
            <person name="Saranga D.J."/>
            <person name="Sato H."/>
            <person name="Schaeffer S.W."/>
            <person name="Schatz M.C."/>
            <person name="Schlenke T."/>
            <person name="Schwartz R."/>
            <person name="Segarra C."/>
            <person name="Singh R.S."/>
            <person name="Sirot L."/>
            <person name="Sirota M."/>
            <person name="Sisneros N.B."/>
            <person name="Smith C.D."/>
            <person name="Smith T.F."/>
            <person name="Spieth J."/>
            <person name="Stage D.E."/>
            <person name="Stark A."/>
            <person name="Stephan W."/>
            <person name="Strausberg R.L."/>
            <person name="Strempel S."/>
            <person name="Sturgill D."/>
            <person name="Sutton G."/>
            <person name="Sutton G.G."/>
            <person name="Tao W."/>
            <person name="Teichmann S."/>
            <person name="Tobari Y.N."/>
            <person name="Tomimura Y."/>
            <person name="Tsolas J.M."/>
            <person name="Valente V.L."/>
            <person name="Venter E."/>
            <person name="Venter J.C."/>
            <person name="Vicario S."/>
            <person name="Vieira F.G."/>
            <person name="Vilella A.J."/>
            <person name="Villasante A."/>
            <person name="Walenz B."/>
            <person name="Wang J."/>
            <person name="Wasserman M."/>
            <person name="Watts T."/>
            <person name="Wilson D."/>
            <person name="Wilson R.K."/>
            <person name="Wing R.A."/>
            <person name="Wolfner M.F."/>
            <person name="Wong A."/>
            <person name="Wong G.K."/>
            <person name="Wu C.I."/>
            <person name="Wu G."/>
            <person name="Yamamoto D."/>
            <person name="Yang H.P."/>
            <person name="Yang S.P."/>
            <person name="Yorke J.A."/>
            <person name="Yoshida K."/>
            <person name="Zdobnov E."/>
            <person name="Zhang P."/>
            <person name="Zhang Y."/>
            <person name="Zimin A.V."/>
            <person name="Baldwin J."/>
            <person name="Abdouelleil A."/>
            <person name="Abdulkadir J."/>
            <person name="Abebe A."/>
            <person name="Abera B."/>
            <person name="Abreu J."/>
            <person name="Acer S.C."/>
            <person name="Aftuck L."/>
            <person name="Alexander A."/>
            <person name="An P."/>
            <person name="Anderson E."/>
            <person name="Anderson S."/>
            <person name="Arachi H."/>
            <person name="Azer M."/>
            <person name="Bachantsang P."/>
            <person name="Barry A."/>
            <person name="Bayul T."/>
            <person name="Berlin A."/>
            <person name="Bessette D."/>
            <person name="Bloom T."/>
            <person name="Blye J."/>
            <person name="Boguslavskiy L."/>
            <person name="Bonnet C."/>
            <person name="Boukhgalter B."/>
            <person name="Bourzgui I."/>
            <person name="Brown A."/>
            <person name="Cahill P."/>
            <person name="Channer S."/>
            <person name="Cheshatsang Y."/>
            <person name="Chuda L."/>
            <person name="Citroen M."/>
            <person name="Collymore A."/>
            <person name="Cooke P."/>
            <person name="Costello M."/>
            <person name="D'Aco K."/>
            <person name="Daza R."/>
            <person name="De Haan G."/>
            <person name="DeGray S."/>
            <person name="DeMaso C."/>
            <person name="Dhargay N."/>
            <person name="Dooley K."/>
            <person name="Dooley E."/>
            <person name="Doricent M."/>
            <person name="Dorje P."/>
            <person name="Dorjee K."/>
            <person name="Dupes A."/>
            <person name="Elong R."/>
            <person name="Falk J."/>
            <person name="Farina A."/>
            <person name="Faro S."/>
            <person name="Ferguson D."/>
            <person name="Fisher S."/>
            <person name="Foley C.D."/>
            <person name="Franke A."/>
            <person name="Friedrich D."/>
            <person name="Gadbois L."/>
            <person name="Gearin G."/>
            <person name="Gearin C.R."/>
            <person name="Giannoukos G."/>
            <person name="Goode T."/>
            <person name="Graham J."/>
            <person name="Grandbois E."/>
            <person name="Grewal S."/>
            <person name="Gyaltsen K."/>
            <person name="Hafez N."/>
            <person name="Hagos B."/>
            <person name="Hall J."/>
            <person name="Henson C."/>
            <person name="Hollinger A."/>
            <person name="Honan T."/>
            <person name="Huard M.D."/>
            <person name="Hughes L."/>
            <person name="Hurhula B."/>
            <person name="Husby M.E."/>
            <person name="Kamat A."/>
            <person name="Kanga B."/>
            <person name="Kashin S."/>
            <person name="Khazanovich D."/>
            <person name="Kisner P."/>
            <person name="Lance K."/>
            <person name="Lara M."/>
            <person name="Lee W."/>
            <person name="Lennon N."/>
            <person name="Letendre F."/>
            <person name="LeVine R."/>
            <person name="Lipovsky A."/>
            <person name="Liu X."/>
            <person name="Liu J."/>
            <person name="Liu S."/>
            <person name="Lokyitsang T."/>
            <person name="Lokyitsang Y."/>
            <person name="Lubonja R."/>
            <person name="Lui A."/>
            <person name="MacDonald P."/>
            <person name="Magnisalis V."/>
            <person name="Maru K."/>
            <person name="Matthews C."/>
            <person name="McCusker W."/>
            <person name="McDonough S."/>
            <person name="Mehta T."/>
            <person name="Meldrim J."/>
            <person name="Meneus L."/>
            <person name="Mihai O."/>
            <person name="Mihalev A."/>
            <person name="Mihova T."/>
            <person name="Mittelman R."/>
            <person name="Mlenga V."/>
            <person name="Montmayeur A."/>
            <person name="Mulrain L."/>
            <person name="Navidi A."/>
            <person name="Naylor J."/>
            <person name="Negash T."/>
            <person name="Nguyen T."/>
            <person name="Nguyen N."/>
            <person name="Nicol R."/>
            <person name="Norbu C."/>
            <person name="Norbu N."/>
            <person name="Novod N."/>
            <person name="O'Neill B."/>
            <person name="Osman S."/>
            <person name="Markiewicz E."/>
            <person name="Oyono O.L."/>
            <person name="Patti C."/>
            <person name="Phunkhang P."/>
            <person name="Pierre F."/>
            <person name="Priest M."/>
            <person name="Raghuraman S."/>
            <person name="Rege F."/>
            <person name="Reyes R."/>
            <person name="Rise C."/>
            <person name="Rogov P."/>
            <person name="Ross K."/>
            <person name="Ryan E."/>
            <person name="Settipalli S."/>
            <person name="Shea T."/>
            <person name="Sherpa N."/>
            <person name="Shi L."/>
            <person name="Shih D."/>
            <person name="Sparrow T."/>
            <person name="Spaulding J."/>
            <person name="Stalker J."/>
            <person name="Stange-Thomann N."/>
            <person name="Stavropoulos S."/>
            <person name="Stone C."/>
            <person name="Strader C."/>
            <person name="Tesfaye S."/>
            <person name="Thomson T."/>
            <person name="Thoulutsang Y."/>
            <person name="Thoulutsang D."/>
            <person name="Topham K."/>
            <person name="Topping I."/>
            <person name="Tsamla T."/>
            <person name="Vassiliev H."/>
            <person name="Vo A."/>
            <person name="Wangchuk T."/>
            <person name="Wangdi T."/>
            <person name="Weiand M."/>
            <person name="Wilkinson J."/>
            <person name="Wilson A."/>
            <person name="Yadav S."/>
            <person name="Young G."/>
            <person name="Yu Q."/>
            <person name="Zembek L."/>
            <person name="Zhong D."/>
            <person name="Zimmer A."/>
            <person name="Zwirko Z."/>
            <person name="Jaffe D.B."/>
            <person name="Alvarez P."/>
            <person name="Brockman W."/>
            <person name="Butler J."/>
            <person name="Chin C."/>
            <person name="Gnerre S."/>
            <person name="Grabherr M."/>
            <person name="Kleber M."/>
            <person name="Mauceli E."/>
            <person name="MacCallum I."/>
        </authorList>
    </citation>
    <scope>NUCLEOTIDE SEQUENCE [LARGE SCALE GENOMIC DNA]</scope>
    <source>
        <strain evidence="2">MSH-3 / Tucson 14011-0111.49</strain>
    </source>
</reference>
<evidence type="ECO:0000313" key="2">
    <source>
        <dbReference type="Proteomes" id="UP000008744"/>
    </source>
</evidence>
<keyword evidence="2" id="KW-1185">Reference proteome</keyword>
<gene>
    <name evidence="1" type="primary">Dper\GL19945</name>
    <name evidence="1" type="ORF">Dper_GL19945</name>
</gene>
<sequence>MFRNQLKISSLWRCDQFVPGTDGAATAAGNGYGDGHGHDAISSLKPFDEHSRNGLGLGLALALALGAAAYRLPHH</sequence>
<dbReference type="HOGENOM" id="CLU_2673710_0_0_1"/>
<dbReference type="Proteomes" id="UP000008744">
    <property type="component" value="Unassembled WGS sequence"/>
</dbReference>
<accession>B4GYL1</accession>
<proteinExistence type="predicted"/>